<sequence>MSDIGRNQESAEFREEADSLWRLTLGPLVWALHFVISYGATALVCARIAGSAEAVALLRLGIGALTLLAVALILWLGWRSWRQWDVIRDRDWENDQGHSEDRHQFMGHAGFLLAVISLIGVVYVALPVLLIGSCA</sequence>
<reference evidence="3" key="1">
    <citation type="journal article" date="2019" name="Int. J. Syst. Evol. Microbiol.">
        <title>The Global Catalogue of Microorganisms (GCM) 10K type strain sequencing project: providing services to taxonomists for standard genome sequencing and annotation.</title>
        <authorList>
            <consortium name="The Broad Institute Genomics Platform"/>
            <consortium name="The Broad Institute Genome Sequencing Center for Infectious Disease"/>
            <person name="Wu L."/>
            <person name="Ma J."/>
        </authorList>
    </citation>
    <scope>NUCLEOTIDE SEQUENCE [LARGE SCALE GENOMIC DNA]</scope>
    <source>
        <strain evidence="3">TISTR 2562</strain>
    </source>
</reference>
<dbReference type="RefSeq" id="WP_386373111.1">
    <property type="nucleotide sequence ID" value="NZ_JBHUMP010000005.1"/>
</dbReference>
<keyword evidence="1" id="KW-0472">Membrane</keyword>
<keyword evidence="1" id="KW-1133">Transmembrane helix</keyword>
<feature type="transmembrane region" description="Helical" evidence="1">
    <location>
        <begin position="109"/>
        <end position="131"/>
    </location>
</feature>
<proteinExistence type="predicted"/>
<feature type="transmembrane region" description="Helical" evidence="1">
    <location>
        <begin position="28"/>
        <end position="49"/>
    </location>
</feature>
<dbReference type="Proteomes" id="UP001597474">
    <property type="component" value="Unassembled WGS sequence"/>
</dbReference>
<gene>
    <name evidence="2" type="ORF">ACFSUD_07790</name>
</gene>
<evidence type="ECO:0000256" key="1">
    <source>
        <dbReference type="SAM" id="Phobius"/>
    </source>
</evidence>
<organism evidence="2 3">
    <name type="scientific">Sulfitobacter aestuarii</name>
    <dbReference type="NCBI Taxonomy" id="2161676"/>
    <lineage>
        <taxon>Bacteria</taxon>
        <taxon>Pseudomonadati</taxon>
        <taxon>Pseudomonadota</taxon>
        <taxon>Alphaproteobacteria</taxon>
        <taxon>Rhodobacterales</taxon>
        <taxon>Roseobacteraceae</taxon>
        <taxon>Sulfitobacter</taxon>
    </lineage>
</organism>
<evidence type="ECO:0008006" key="4">
    <source>
        <dbReference type="Google" id="ProtNLM"/>
    </source>
</evidence>
<comment type="caution">
    <text evidence="2">The sequence shown here is derived from an EMBL/GenBank/DDBJ whole genome shotgun (WGS) entry which is preliminary data.</text>
</comment>
<protein>
    <recommendedName>
        <fullName evidence="4">DUF202 domain-containing protein</fullName>
    </recommendedName>
</protein>
<name>A0ABW5U248_9RHOB</name>
<keyword evidence="3" id="KW-1185">Reference proteome</keyword>
<feature type="transmembrane region" description="Helical" evidence="1">
    <location>
        <begin position="56"/>
        <end position="78"/>
    </location>
</feature>
<keyword evidence="1" id="KW-0812">Transmembrane</keyword>
<dbReference type="EMBL" id="JBHUMP010000005">
    <property type="protein sequence ID" value="MFD2739463.1"/>
    <property type="molecule type" value="Genomic_DNA"/>
</dbReference>
<accession>A0ABW5U248</accession>
<evidence type="ECO:0000313" key="2">
    <source>
        <dbReference type="EMBL" id="MFD2739463.1"/>
    </source>
</evidence>
<evidence type="ECO:0000313" key="3">
    <source>
        <dbReference type="Proteomes" id="UP001597474"/>
    </source>
</evidence>